<dbReference type="Pfam" id="PF00650">
    <property type="entry name" value="CRAL_TRIO"/>
    <property type="match status" value="1"/>
</dbReference>
<proteinExistence type="predicted"/>
<accession>A0A6P9A1U1</accession>
<dbReference type="CDD" id="cd00170">
    <property type="entry name" value="SEC14"/>
    <property type="match status" value="1"/>
</dbReference>
<dbReference type="OrthoDB" id="7422178at2759"/>
<dbReference type="KEGG" id="tpal:117651476"/>
<dbReference type="SMART" id="SM00516">
    <property type="entry name" value="SEC14"/>
    <property type="match status" value="1"/>
</dbReference>
<feature type="domain" description="CRAL-TRIO" evidence="1">
    <location>
        <begin position="150"/>
        <end position="272"/>
    </location>
</feature>
<organism evidence="3">
    <name type="scientific">Thrips palmi</name>
    <name type="common">Melon thrips</name>
    <dbReference type="NCBI Taxonomy" id="161013"/>
    <lineage>
        <taxon>Eukaryota</taxon>
        <taxon>Metazoa</taxon>
        <taxon>Ecdysozoa</taxon>
        <taxon>Arthropoda</taxon>
        <taxon>Hexapoda</taxon>
        <taxon>Insecta</taxon>
        <taxon>Pterygota</taxon>
        <taxon>Neoptera</taxon>
        <taxon>Paraneoptera</taxon>
        <taxon>Thysanoptera</taxon>
        <taxon>Terebrantia</taxon>
        <taxon>Thripoidea</taxon>
        <taxon>Thripidae</taxon>
        <taxon>Thrips</taxon>
    </lineage>
</organism>
<reference evidence="3 4" key="1">
    <citation type="submission" date="2025-04" db="UniProtKB">
        <authorList>
            <consortium name="RefSeq"/>
        </authorList>
    </citation>
    <scope>IDENTIFICATION</scope>
    <source>
        <tissue evidence="3 4">Total insect</tissue>
    </source>
</reference>
<dbReference type="InterPro" id="IPR036273">
    <property type="entry name" value="CRAL/TRIO_N_dom_sf"/>
</dbReference>
<dbReference type="SUPFAM" id="SSF46938">
    <property type="entry name" value="CRAL/TRIO N-terminal domain"/>
    <property type="match status" value="1"/>
</dbReference>
<dbReference type="GO" id="GO:1902936">
    <property type="term" value="F:phosphatidylinositol bisphosphate binding"/>
    <property type="evidence" value="ECO:0007669"/>
    <property type="project" value="TreeGrafter"/>
</dbReference>
<gene>
    <name evidence="3 4" type="primary">LOC117651476</name>
</gene>
<name>A0A6P9A1U1_THRPL</name>
<dbReference type="RefSeq" id="XP_034251396.1">
    <property type="nucleotide sequence ID" value="XM_034395505.1"/>
</dbReference>
<evidence type="ECO:0000313" key="4">
    <source>
        <dbReference type="RefSeq" id="XP_034251396.1"/>
    </source>
</evidence>
<keyword evidence="2" id="KW-1185">Reference proteome</keyword>
<dbReference type="PANTHER" id="PTHR10174:SF224">
    <property type="entry name" value="RETINOL-BINDING PROTEIN PINTA"/>
    <property type="match status" value="1"/>
</dbReference>
<dbReference type="PRINTS" id="PR00180">
    <property type="entry name" value="CRETINALDHBP"/>
</dbReference>
<evidence type="ECO:0000313" key="2">
    <source>
        <dbReference type="Proteomes" id="UP000515158"/>
    </source>
</evidence>
<protein>
    <submittedName>
        <fullName evidence="3 4">Alpha-tocopherol transfer protein-like</fullName>
    </submittedName>
</protein>
<dbReference type="Gene3D" id="3.40.525.10">
    <property type="entry name" value="CRAL-TRIO lipid binding domain"/>
    <property type="match status" value="1"/>
</dbReference>
<dbReference type="RefSeq" id="XP_034251395.1">
    <property type="nucleotide sequence ID" value="XM_034395504.1"/>
</dbReference>
<dbReference type="GeneID" id="117651476"/>
<evidence type="ECO:0000313" key="3">
    <source>
        <dbReference type="RefSeq" id="XP_034251395.1"/>
    </source>
</evidence>
<dbReference type="InterPro" id="IPR001251">
    <property type="entry name" value="CRAL-TRIO_dom"/>
</dbReference>
<sequence>MPNAVQIDVVVPFDGEMTPEDYKDLLNEIGATPESLSRDAVTLREWCNAQPHLPTLTCEHHKWLEKFMVGSKNSMEKAKLRLDNYFKTRNLLEDWFVLPQSEEEQLRYVGRFMHLGIIPKILPGGNILFVEKLIPSCDRDWSHFDFGKRYQIGVMLFELTLAVDRKARGLVYVIDVESLSVDWVTNFLASIGKVRKFLSCLQDTMPTRIQAVHVVNAIAPSILRTCLNMITPMLKDKLAQRIFIHDNLESLHDAVPPEYLPKSFGGTSAISMEELSDSTMDLICGCREWFESRAWMKSDEQRRPNTTVAAYGVEGSFRKLAVD</sequence>
<dbReference type="Proteomes" id="UP000515158">
    <property type="component" value="Unplaced"/>
</dbReference>
<dbReference type="PROSITE" id="PS50191">
    <property type="entry name" value="CRAL_TRIO"/>
    <property type="match status" value="1"/>
</dbReference>
<dbReference type="PANTHER" id="PTHR10174">
    <property type="entry name" value="ALPHA-TOCOPHEROL TRANSFER PROTEIN-RELATED"/>
    <property type="match status" value="1"/>
</dbReference>
<dbReference type="InterPro" id="IPR036865">
    <property type="entry name" value="CRAL-TRIO_dom_sf"/>
</dbReference>
<dbReference type="GO" id="GO:0016020">
    <property type="term" value="C:membrane"/>
    <property type="evidence" value="ECO:0007669"/>
    <property type="project" value="TreeGrafter"/>
</dbReference>
<evidence type="ECO:0000259" key="1">
    <source>
        <dbReference type="PROSITE" id="PS50191"/>
    </source>
</evidence>
<dbReference type="SUPFAM" id="SSF52087">
    <property type="entry name" value="CRAL/TRIO domain"/>
    <property type="match status" value="1"/>
</dbReference>
<dbReference type="AlphaFoldDB" id="A0A6P9A1U1"/>